<protein>
    <submittedName>
        <fullName evidence="2">Uncharacterized protein</fullName>
    </submittedName>
</protein>
<organism evidence="2 3">
    <name type="scientific">Rhinolophus ferrumequinum</name>
    <name type="common">Greater horseshoe bat</name>
    <dbReference type="NCBI Taxonomy" id="59479"/>
    <lineage>
        <taxon>Eukaryota</taxon>
        <taxon>Metazoa</taxon>
        <taxon>Chordata</taxon>
        <taxon>Craniata</taxon>
        <taxon>Vertebrata</taxon>
        <taxon>Euteleostomi</taxon>
        <taxon>Mammalia</taxon>
        <taxon>Eutheria</taxon>
        <taxon>Laurasiatheria</taxon>
        <taxon>Chiroptera</taxon>
        <taxon>Yinpterochiroptera</taxon>
        <taxon>Rhinolophoidea</taxon>
        <taxon>Rhinolophidae</taxon>
        <taxon>Rhinolophinae</taxon>
        <taxon>Rhinolophus</taxon>
    </lineage>
</organism>
<dbReference type="Proteomes" id="UP000585614">
    <property type="component" value="Unassembled WGS sequence"/>
</dbReference>
<feature type="region of interest" description="Disordered" evidence="1">
    <location>
        <begin position="1"/>
        <end position="44"/>
    </location>
</feature>
<reference evidence="2 3" key="1">
    <citation type="journal article" date="2020" name="Nature">
        <title>Six reference-quality genomes reveal evolution of bat adaptations.</title>
        <authorList>
            <person name="Jebb D."/>
            <person name="Huang Z."/>
            <person name="Pippel M."/>
            <person name="Hughes G.M."/>
            <person name="Lavrichenko K."/>
            <person name="Devanna P."/>
            <person name="Winkler S."/>
            <person name="Jermiin L.S."/>
            <person name="Skirmuntt E.C."/>
            <person name="Katzourakis A."/>
            <person name="Burkitt-Gray L."/>
            <person name="Ray D.A."/>
            <person name="Sullivan K.A.M."/>
            <person name="Roscito J.G."/>
            <person name="Kirilenko B.M."/>
            <person name="Davalos L.M."/>
            <person name="Corthals A.P."/>
            <person name="Power M.L."/>
            <person name="Jones G."/>
            <person name="Ransome R.D."/>
            <person name="Dechmann D.K.N."/>
            <person name="Locatelli A.G."/>
            <person name="Puechmaille S.J."/>
            <person name="Fedrigo O."/>
            <person name="Jarvis E.D."/>
            <person name="Hiller M."/>
            <person name="Vernes S.C."/>
            <person name="Myers E.W."/>
            <person name="Teeling E.C."/>
        </authorList>
    </citation>
    <scope>NUCLEOTIDE SEQUENCE [LARGE SCALE GENOMIC DNA]</scope>
    <source>
        <strain evidence="2">MRhiFer1</strain>
        <tissue evidence="2">Lung</tissue>
    </source>
</reference>
<name>A0A7J7ZCZ5_RHIFE</name>
<dbReference type="AlphaFoldDB" id="A0A7J7ZCZ5"/>
<dbReference type="EMBL" id="JACAGC010000004">
    <property type="protein sequence ID" value="KAF6372051.1"/>
    <property type="molecule type" value="Genomic_DNA"/>
</dbReference>
<proteinExistence type="predicted"/>
<evidence type="ECO:0000313" key="3">
    <source>
        <dbReference type="Proteomes" id="UP000585614"/>
    </source>
</evidence>
<accession>A0A7J7ZCZ5</accession>
<sequence>MMGAGRKRGPPPRRGGSARAGRFSGHKGGAPRGAVAMATQSHTAGQPARVAGGCAADGGLRCGRCGSHHLPTPAVPHLRLRLCRLPASPPNSVPELLTEKRDLSQGMFSRWSCGLQRKNPAASCGYPASKPRCGDTRHRFPVVLGPSKQLRGLLGTDTNK</sequence>
<evidence type="ECO:0000313" key="2">
    <source>
        <dbReference type="EMBL" id="KAF6372051.1"/>
    </source>
</evidence>
<gene>
    <name evidence="2" type="ORF">mRhiFer1_009788</name>
</gene>
<comment type="caution">
    <text evidence="2">The sequence shown here is derived from an EMBL/GenBank/DDBJ whole genome shotgun (WGS) entry which is preliminary data.</text>
</comment>
<evidence type="ECO:0000256" key="1">
    <source>
        <dbReference type="SAM" id="MobiDB-lite"/>
    </source>
</evidence>
<feature type="compositionally biased region" description="Basic residues" evidence="1">
    <location>
        <begin position="1"/>
        <end position="11"/>
    </location>
</feature>